<gene>
    <name evidence="2" type="ORF">CUN48_12580</name>
</gene>
<feature type="transmembrane region" description="Helical" evidence="1">
    <location>
        <begin position="76"/>
        <end position="98"/>
    </location>
</feature>
<reference evidence="2 3" key="1">
    <citation type="submission" date="2017-11" db="EMBL/GenBank/DDBJ databases">
        <title>Evolution of Phototrophy in the Chloroflexi Phylum Driven by Horizontal Gene Transfer.</title>
        <authorList>
            <person name="Ward L.M."/>
            <person name="Hemp J."/>
            <person name="Shih P.M."/>
            <person name="Mcglynn S.E."/>
            <person name="Fischer W."/>
        </authorList>
    </citation>
    <scope>NUCLEOTIDE SEQUENCE [LARGE SCALE GENOMIC DNA]</scope>
    <source>
        <strain evidence="2">JP3_7</strain>
    </source>
</reference>
<keyword evidence="1" id="KW-0812">Transmembrane</keyword>
<keyword evidence="1" id="KW-0472">Membrane</keyword>
<feature type="transmembrane region" description="Helical" evidence="1">
    <location>
        <begin position="45"/>
        <end position="64"/>
    </location>
</feature>
<evidence type="ECO:0000313" key="2">
    <source>
        <dbReference type="EMBL" id="PJF46673.1"/>
    </source>
</evidence>
<comment type="caution">
    <text evidence="2">The sequence shown here is derived from an EMBL/GenBank/DDBJ whole genome shotgun (WGS) entry which is preliminary data.</text>
</comment>
<evidence type="ECO:0000313" key="3">
    <source>
        <dbReference type="Proteomes" id="UP000230790"/>
    </source>
</evidence>
<accession>A0A2M8QA40</accession>
<proteinExistence type="predicted"/>
<keyword evidence="1" id="KW-1133">Transmembrane helix</keyword>
<dbReference type="AlphaFoldDB" id="A0A2M8QA40"/>
<evidence type="ECO:0008006" key="4">
    <source>
        <dbReference type="Google" id="ProtNLM"/>
    </source>
</evidence>
<dbReference type="Proteomes" id="UP000230790">
    <property type="component" value="Unassembled WGS sequence"/>
</dbReference>
<dbReference type="Pfam" id="PF11255">
    <property type="entry name" value="DUF3054"/>
    <property type="match status" value="1"/>
</dbReference>
<feature type="transmembrane region" description="Helical" evidence="1">
    <location>
        <begin position="104"/>
        <end position="134"/>
    </location>
</feature>
<dbReference type="InterPro" id="IPR021414">
    <property type="entry name" value="DUF3054"/>
</dbReference>
<protein>
    <recommendedName>
        <fullName evidence="4">DUF3054 domain-containing protein</fullName>
    </recommendedName>
</protein>
<sequence>MNQLAYGHRLLIGDVLAVAAFVVVGQYSHNMTAMANAALRAVEQIAAIGLPFMLLAWLLGAYPAHRPATWAKVGRLLLRSTLAFLYAAPAGLFIRAWLLGQPTVLLAFAGVALLFSAMFVLGWRVIFAVVGVALSKRRPQRWKEPMA</sequence>
<dbReference type="EMBL" id="PGTN01000111">
    <property type="protein sequence ID" value="PJF46673.1"/>
    <property type="molecule type" value="Genomic_DNA"/>
</dbReference>
<feature type="transmembrane region" description="Helical" evidence="1">
    <location>
        <begin position="7"/>
        <end position="25"/>
    </location>
</feature>
<name>A0A2M8QA40_9CHLR</name>
<evidence type="ECO:0000256" key="1">
    <source>
        <dbReference type="SAM" id="Phobius"/>
    </source>
</evidence>
<organism evidence="2 3">
    <name type="scientific">Candidatus Thermofonsia Clade 3 bacterium</name>
    <dbReference type="NCBI Taxonomy" id="2364212"/>
    <lineage>
        <taxon>Bacteria</taxon>
        <taxon>Bacillati</taxon>
        <taxon>Chloroflexota</taxon>
        <taxon>Candidatus Thermofontia</taxon>
        <taxon>Candidatus Thermofonsia Clade 3</taxon>
    </lineage>
</organism>